<sequence length="407" mass="45711">MVKVAFWFDAPLQYTGGLNYIKNLLHALSLVNDGSVQPYVFFTHDVPDDIARQFERLACVVRTRLLQRRTLPWFTHKVLYKKFDSMAMANALMRSHGIDVVSHAWFHYKGRPPFKVISWIPDFQYLHLPELFPTINPAAETRKYQDVIRKSDVVVLSSNDAFEDFRRIAPPGHESRVAVLRFVSQPSQSATASTLTLQAMEQKHGFKGRYFLLPNQFWAHKNHTVVLEAVRLLQEKGVPVQVLCTGNTVDYRVGGTPYIDGLRAFMARHGLDGQVKILGLIDYADVLCLMRHCVAVLNPSRFEGWSSSVEEAKSMGKPVVLSRIGVHVEQAPAQGHYFDPDDAAGLADILGRLWEKTNDVSQVDLENAATAALRERTLAFGRNYLQILKDVADGRKALARPALGTGG</sequence>
<dbReference type="Proteomes" id="UP001293718">
    <property type="component" value="Unassembled WGS sequence"/>
</dbReference>
<dbReference type="CDD" id="cd03809">
    <property type="entry name" value="GT4_MtfB-like"/>
    <property type="match status" value="1"/>
</dbReference>
<keyword evidence="3" id="KW-1185">Reference proteome</keyword>
<dbReference type="Pfam" id="PF00534">
    <property type="entry name" value="Glycos_transf_1"/>
    <property type="match status" value="1"/>
</dbReference>
<comment type="caution">
    <text evidence="2">The sequence shown here is derived from an EMBL/GenBank/DDBJ whole genome shotgun (WGS) entry which is preliminary data.</text>
</comment>
<dbReference type="SUPFAM" id="SSF53756">
    <property type="entry name" value="UDP-Glycosyltransferase/glycogen phosphorylase"/>
    <property type="match status" value="1"/>
</dbReference>
<name>A0ABU5IBQ1_9BURK</name>
<feature type="domain" description="Glycosyl transferase family 1" evidence="1">
    <location>
        <begin position="206"/>
        <end position="356"/>
    </location>
</feature>
<reference evidence="2 3" key="1">
    <citation type="submission" date="2023-11" db="EMBL/GenBank/DDBJ databases">
        <title>Draft genome of Azohydromonas lata strain H1 (DSM1123), a polyhydroxyalkanoate producer.</title>
        <authorList>
            <person name="Traversa D."/>
            <person name="D'Addabbo P."/>
            <person name="Pazzani C."/>
            <person name="Manzari C."/>
            <person name="Chiara M."/>
            <person name="Scrascia M."/>
        </authorList>
    </citation>
    <scope>NUCLEOTIDE SEQUENCE [LARGE SCALE GENOMIC DNA]</scope>
    <source>
        <strain evidence="2 3">H1</strain>
    </source>
</reference>
<accession>A0ABU5IBQ1</accession>
<evidence type="ECO:0000313" key="2">
    <source>
        <dbReference type="EMBL" id="MDZ5456527.1"/>
    </source>
</evidence>
<dbReference type="EMBL" id="JAXOJX010000009">
    <property type="protein sequence ID" value="MDZ5456527.1"/>
    <property type="molecule type" value="Genomic_DNA"/>
</dbReference>
<dbReference type="PANTHER" id="PTHR46401:SF8">
    <property type="entry name" value="BLL6006 PROTEIN"/>
    <property type="match status" value="1"/>
</dbReference>
<dbReference type="InterPro" id="IPR001296">
    <property type="entry name" value="Glyco_trans_1"/>
</dbReference>
<proteinExistence type="predicted"/>
<organism evidence="2 3">
    <name type="scientific">Azohydromonas lata</name>
    <dbReference type="NCBI Taxonomy" id="45677"/>
    <lineage>
        <taxon>Bacteria</taxon>
        <taxon>Pseudomonadati</taxon>
        <taxon>Pseudomonadota</taxon>
        <taxon>Betaproteobacteria</taxon>
        <taxon>Burkholderiales</taxon>
        <taxon>Sphaerotilaceae</taxon>
        <taxon>Azohydromonas</taxon>
    </lineage>
</organism>
<protein>
    <submittedName>
        <fullName evidence="2">Glycosyltransferase family 1 protein</fullName>
    </submittedName>
</protein>
<dbReference type="Gene3D" id="3.40.50.2000">
    <property type="entry name" value="Glycogen Phosphorylase B"/>
    <property type="match status" value="1"/>
</dbReference>
<gene>
    <name evidence="2" type="ORF">SM757_08055</name>
</gene>
<dbReference type="PANTHER" id="PTHR46401">
    <property type="entry name" value="GLYCOSYLTRANSFERASE WBBK-RELATED"/>
    <property type="match status" value="1"/>
</dbReference>
<dbReference type="RefSeq" id="WP_322465055.1">
    <property type="nucleotide sequence ID" value="NZ_JAXOJX010000009.1"/>
</dbReference>
<evidence type="ECO:0000259" key="1">
    <source>
        <dbReference type="Pfam" id="PF00534"/>
    </source>
</evidence>
<evidence type="ECO:0000313" key="3">
    <source>
        <dbReference type="Proteomes" id="UP001293718"/>
    </source>
</evidence>